<name>A0A9D1MPK5_9FIRM</name>
<feature type="transmembrane region" description="Helical" evidence="1">
    <location>
        <begin position="58"/>
        <end position="77"/>
    </location>
</feature>
<evidence type="ECO:0000256" key="1">
    <source>
        <dbReference type="SAM" id="Phobius"/>
    </source>
</evidence>
<keyword evidence="1" id="KW-1133">Transmembrane helix</keyword>
<accession>A0A9D1MPK5</accession>
<dbReference type="Proteomes" id="UP000824099">
    <property type="component" value="Unassembled WGS sequence"/>
</dbReference>
<protein>
    <submittedName>
        <fullName evidence="2">Uncharacterized protein</fullName>
    </submittedName>
</protein>
<comment type="caution">
    <text evidence="2">The sequence shown here is derived from an EMBL/GenBank/DDBJ whole genome shotgun (WGS) entry which is preliminary data.</text>
</comment>
<evidence type="ECO:0000313" key="3">
    <source>
        <dbReference type="Proteomes" id="UP000824099"/>
    </source>
</evidence>
<keyword evidence="1" id="KW-0472">Membrane</keyword>
<reference evidence="2" key="1">
    <citation type="submission" date="2020-10" db="EMBL/GenBank/DDBJ databases">
        <authorList>
            <person name="Gilroy R."/>
        </authorList>
    </citation>
    <scope>NUCLEOTIDE SEQUENCE</scope>
    <source>
        <strain evidence="2">CHK160-1198</strain>
    </source>
</reference>
<dbReference type="EMBL" id="DVNI01000069">
    <property type="protein sequence ID" value="HIU64285.1"/>
    <property type="molecule type" value="Genomic_DNA"/>
</dbReference>
<sequence length="112" mass="12457">MCGFVFRVVLMATILFVIIETNILVEVVTLGGQILGCILAGIVLALTQTLSSRITTNWLVRVLILIIATFGILYSIFNFLPGYLKYGQSSWGFFLLIASSITITVDYFIKDR</sequence>
<feature type="transmembrane region" description="Helical" evidence="1">
    <location>
        <begin position="89"/>
        <end position="109"/>
    </location>
</feature>
<gene>
    <name evidence="2" type="ORF">IAB06_04525</name>
</gene>
<keyword evidence="1" id="KW-0812">Transmembrane</keyword>
<dbReference type="AlphaFoldDB" id="A0A9D1MPK5"/>
<evidence type="ECO:0000313" key="2">
    <source>
        <dbReference type="EMBL" id="HIU64285.1"/>
    </source>
</evidence>
<feature type="transmembrane region" description="Helical" evidence="1">
    <location>
        <begin position="5"/>
        <end position="24"/>
    </location>
</feature>
<proteinExistence type="predicted"/>
<organism evidence="2 3">
    <name type="scientific">Candidatus Avacidaminococcus intestinavium</name>
    <dbReference type="NCBI Taxonomy" id="2840684"/>
    <lineage>
        <taxon>Bacteria</taxon>
        <taxon>Bacillati</taxon>
        <taxon>Bacillota</taxon>
        <taxon>Negativicutes</taxon>
        <taxon>Acidaminococcales</taxon>
        <taxon>Acidaminococcaceae</taxon>
        <taxon>Acidaminococcaceae incertae sedis</taxon>
        <taxon>Candidatus Avacidaminococcus</taxon>
    </lineage>
</organism>
<reference evidence="2" key="2">
    <citation type="journal article" date="2021" name="PeerJ">
        <title>Extensive microbial diversity within the chicken gut microbiome revealed by metagenomics and culture.</title>
        <authorList>
            <person name="Gilroy R."/>
            <person name="Ravi A."/>
            <person name="Getino M."/>
            <person name="Pursley I."/>
            <person name="Horton D.L."/>
            <person name="Alikhan N.F."/>
            <person name="Baker D."/>
            <person name="Gharbi K."/>
            <person name="Hall N."/>
            <person name="Watson M."/>
            <person name="Adriaenssens E.M."/>
            <person name="Foster-Nyarko E."/>
            <person name="Jarju S."/>
            <person name="Secka A."/>
            <person name="Antonio M."/>
            <person name="Oren A."/>
            <person name="Chaudhuri R.R."/>
            <person name="La Ragione R."/>
            <person name="Hildebrand F."/>
            <person name="Pallen M.J."/>
        </authorList>
    </citation>
    <scope>NUCLEOTIDE SEQUENCE</scope>
    <source>
        <strain evidence="2">CHK160-1198</strain>
    </source>
</reference>
<feature type="transmembrane region" description="Helical" evidence="1">
    <location>
        <begin position="30"/>
        <end position="46"/>
    </location>
</feature>